<proteinExistence type="predicted"/>
<name>A0A0E9UDR0_ANGAN</name>
<reference evidence="1" key="2">
    <citation type="journal article" date="2015" name="Fish Shellfish Immunol.">
        <title>Early steps in the European eel (Anguilla anguilla)-Vibrio vulnificus interaction in the gills: Role of the RtxA13 toxin.</title>
        <authorList>
            <person name="Callol A."/>
            <person name="Pajuelo D."/>
            <person name="Ebbesson L."/>
            <person name="Teles M."/>
            <person name="MacKenzie S."/>
            <person name="Amaro C."/>
        </authorList>
    </citation>
    <scope>NUCLEOTIDE SEQUENCE</scope>
</reference>
<reference evidence="1" key="1">
    <citation type="submission" date="2014-11" db="EMBL/GenBank/DDBJ databases">
        <authorList>
            <person name="Amaro Gonzalez C."/>
        </authorList>
    </citation>
    <scope>NUCLEOTIDE SEQUENCE</scope>
</reference>
<dbReference type="EMBL" id="GBXM01045479">
    <property type="protein sequence ID" value="JAH63098.1"/>
    <property type="molecule type" value="Transcribed_RNA"/>
</dbReference>
<evidence type="ECO:0000313" key="1">
    <source>
        <dbReference type="EMBL" id="JAH63098.1"/>
    </source>
</evidence>
<sequence>MHLNSFREKRVYRII</sequence>
<organism evidence="1">
    <name type="scientific">Anguilla anguilla</name>
    <name type="common">European freshwater eel</name>
    <name type="synonym">Muraena anguilla</name>
    <dbReference type="NCBI Taxonomy" id="7936"/>
    <lineage>
        <taxon>Eukaryota</taxon>
        <taxon>Metazoa</taxon>
        <taxon>Chordata</taxon>
        <taxon>Craniata</taxon>
        <taxon>Vertebrata</taxon>
        <taxon>Euteleostomi</taxon>
        <taxon>Actinopterygii</taxon>
        <taxon>Neopterygii</taxon>
        <taxon>Teleostei</taxon>
        <taxon>Anguilliformes</taxon>
        <taxon>Anguillidae</taxon>
        <taxon>Anguilla</taxon>
    </lineage>
</organism>
<accession>A0A0E9UDR0</accession>
<protein>
    <submittedName>
        <fullName evidence="1">Uncharacterized protein</fullName>
    </submittedName>
</protein>